<dbReference type="EMBL" id="AMQN01013865">
    <property type="status" value="NOT_ANNOTATED_CDS"/>
    <property type="molecule type" value="Genomic_DNA"/>
</dbReference>
<evidence type="ECO:0000256" key="1">
    <source>
        <dbReference type="SAM" id="MobiDB-lite"/>
    </source>
</evidence>
<dbReference type="Proteomes" id="UP000014760">
    <property type="component" value="Unassembled WGS sequence"/>
</dbReference>
<proteinExistence type="predicted"/>
<name>R7TC76_CAPTE</name>
<accession>R7TC76</accession>
<feature type="region of interest" description="Disordered" evidence="1">
    <location>
        <begin position="156"/>
        <end position="191"/>
    </location>
</feature>
<reference evidence="2 4" key="2">
    <citation type="journal article" date="2013" name="Nature">
        <title>Insights into bilaterian evolution from three spiralian genomes.</title>
        <authorList>
            <person name="Simakov O."/>
            <person name="Marletaz F."/>
            <person name="Cho S.J."/>
            <person name="Edsinger-Gonzales E."/>
            <person name="Havlak P."/>
            <person name="Hellsten U."/>
            <person name="Kuo D.H."/>
            <person name="Larsson T."/>
            <person name="Lv J."/>
            <person name="Arendt D."/>
            <person name="Savage R."/>
            <person name="Osoegawa K."/>
            <person name="de Jong P."/>
            <person name="Grimwood J."/>
            <person name="Chapman J.A."/>
            <person name="Shapiro H."/>
            <person name="Aerts A."/>
            <person name="Otillar R.P."/>
            <person name="Terry A.Y."/>
            <person name="Boore J.L."/>
            <person name="Grigoriev I.V."/>
            <person name="Lindberg D.R."/>
            <person name="Seaver E.C."/>
            <person name="Weisblat D.A."/>
            <person name="Putnam N.H."/>
            <person name="Rokhsar D.S."/>
        </authorList>
    </citation>
    <scope>NUCLEOTIDE SEQUENCE</scope>
    <source>
        <strain evidence="2 4">I ESC-2004</strain>
    </source>
</reference>
<evidence type="ECO:0000313" key="4">
    <source>
        <dbReference type="Proteomes" id="UP000014760"/>
    </source>
</evidence>
<organism evidence="2">
    <name type="scientific">Capitella teleta</name>
    <name type="common">Polychaete worm</name>
    <dbReference type="NCBI Taxonomy" id="283909"/>
    <lineage>
        <taxon>Eukaryota</taxon>
        <taxon>Metazoa</taxon>
        <taxon>Spiralia</taxon>
        <taxon>Lophotrochozoa</taxon>
        <taxon>Annelida</taxon>
        <taxon>Polychaeta</taxon>
        <taxon>Sedentaria</taxon>
        <taxon>Scolecida</taxon>
        <taxon>Capitellidae</taxon>
        <taxon>Capitella</taxon>
    </lineage>
</organism>
<dbReference type="EMBL" id="KB310559">
    <property type="protein sequence ID" value="ELT91303.1"/>
    <property type="molecule type" value="Genomic_DNA"/>
</dbReference>
<dbReference type="HOGENOM" id="CLU_080532_0_0_1"/>
<sequence length="301" mass="33858">MASVQMHAPNEVVKRILCQFSGETITDAKDILWEHAITHYYECIIGKKTNRRDSNLRSEMEAHVDDIVQALLRISKRDVKPVITVDACEIPSLPSLTGEDGDMRMRVSYLEDTCRELGRTVQQLSDVIQHRLHRPEPTYCSQPSSVKPTYSQSLTLPKTISTDSTHDPLPDGESYTRNMSARHNEHAPSTCVPQQKSVIVPSAAPIDCDGFTVSSHVLNKRRKQARRKRKIITGSNTGDQTLKGATQDANRDLFVYHVDKSATTEDLEHLMTSQKCEVRKVSVTSNDETRFKSFKLSPLPA</sequence>
<reference evidence="3" key="3">
    <citation type="submission" date="2015-06" db="UniProtKB">
        <authorList>
            <consortium name="EnsemblMetazoa"/>
        </authorList>
    </citation>
    <scope>IDENTIFICATION</scope>
</reference>
<gene>
    <name evidence="2" type="ORF">CAPTEDRAFT_217550</name>
</gene>
<reference evidence="4" key="1">
    <citation type="submission" date="2012-12" db="EMBL/GenBank/DDBJ databases">
        <authorList>
            <person name="Hellsten U."/>
            <person name="Grimwood J."/>
            <person name="Chapman J.A."/>
            <person name="Shapiro H."/>
            <person name="Aerts A."/>
            <person name="Otillar R.P."/>
            <person name="Terry A.Y."/>
            <person name="Boore J.L."/>
            <person name="Simakov O."/>
            <person name="Marletaz F."/>
            <person name="Cho S.-J."/>
            <person name="Edsinger-Gonzales E."/>
            <person name="Havlak P."/>
            <person name="Kuo D.-H."/>
            <person name="Larsson T."/>
            <person name="Lv J."/>
            <person name="Arendt D."/>
            <person name="Savage R."/>
            <person name="Osoegawa K."/>
            <person name="de Jong P."/>
            <person name="Lindberg D.R."/>
            <person name="Seaver E.C."/>
            <person name="Weisblat D.A."/>
            <person name="Putnam N.H."/>
            <person name="Grigoriev I.V."/>
            <person name="Rokhsar D.S."/>
        </authorList>
    </citation>
    <scope>NUCLEOTIDE SEQUENCE</scope>
    <source>
        <strain evidence="4">I ESC-2004</strain>
    </source>
</reference>
<dbReference type="AlphaFoldDB" id="R7TC76"/>
<dbReference type="EnsemblMetazoa" id="CapteT217550">
    <property type="protein sequence ID" value="CapteP217550"/>
    <property type="gene ID" value="CapteG217550"/>
</dbReference>
<keyword evidence="4" id="KW-1185">Reference proteome</keyword>
<evidence type="ECO:0000313" key="2">
    <source>
        <dbReference type="EMBL" id="ELT91303.1"/>
    </source>
</evidence>
<evidence type="ECO:0000313" key="3">
    <source>
        <dbReference type="EnsemblMetazoa" id="CapteP217550"/>
    </source>
</evidence>
<protein>
    <submittedName>
        <fullName evidence="2 3">Uncharacterized protein</fullName>
    </submittedName>
</protein>